<evidence type="ECO:0000256" key="1">
    <source>
        <dbReference type="SAM" id="MobiDB-lite"/>
    </source>
</evidence>
<dbReference type="PANTHER" id="PTHR37412">
    <property type="entry name" value="C2 DOMAIN-CONTAINING PROTEIN 5"/>
    <property type="match status" value="1"/>
</dbReference>
<name>A0A1Q9DP02_SYMMI</name>
<dbReference type="OrthoDB" id="423074at2759"/>
<feature type="domain" description="C2CD5 C-terminal" evidence="2">
    <location>
        <begin position="272"/>
        <end position="363"/>
    </location>
</feature>
<evidence type="ECO:0000313" key="3">
    <source>
        <dbReference type="EMBL" id="OLP96902.1"/>
    </source>
</evidence>
<dbReference type="GO" id="GO:0010828">
    <property type="term" value="P:positive regulation of D-glucose transmembrane transport"/>
    <property type="evidence" value="ECO:0007669"/>
    <property type="project" value="TreeGrafter"/>
</dbReference>
<dbReference type="GO" id="GO:0005544">
    <property type="term" value="F:calcium-dependent phospholipid binding"/>
    <property type="evidence" value="ECO:0007669"/>
    <property type="project" value="InterPro"/>
</dbReference>
<dbReference type="InterPro" id="IPR057815">
    <property type="entry name" value="C2CD5_C"/>
</dbReference>
<dbReference type="GO" id="GO:0065002">
    <property type="term" value="P:intracellular protein transmembrane transport"/>
    <property type="evidence" value="ECO:0007669"/>
    <property type="project" value="TreeGrafter"/>
</dbReference>
<protein>
    <submittedName>
        <fullName evidence="3">C2 domain-containing protein 5</fullName>
    </submittedName>
</protein>
<dbReference type="AlphaFoldDB" id="A0A1Q9DP02"/>
<dbReference type="GO" id="GO:0005886">
    <property type="term" value="C:plasma membrane"/>
    <property type="evidence" value="ECO:0007669"/>
    <property type="project" value="TreeGrafter"/>
</dbReference>
<dbReference type="Pfam" id="PF23128">
    <property type="entry name" value="YbjQ_4"/>
    <property type="match status" value="1"/>
</dbReference>
<evidence type="ECO:0000313" key="4">
    <source>
        <dbReference type="Proteomes" id="UP000186817"/>
    </source>
</evidence>
<evidence type="ECO:0000259" key="2">
    <source>
        <dbReference type="Pfam" id="PF23128"/>
    </source>
</evidence>
<dbReference type="GO" id="GO:0090314">
    <property type="term" value="P:positive regulation of protein targeting to membrane"/>
    <property type="evidence" value="ECO:0007669"/>
    <property type="project" value="TreeGrafter"/>
</dbReference>
<dbReference type="PANTHER" id="PTHR37412:SF2">
    <property type="entry name" value="C2 DOMAIN-CONTAINING PROTEIN 5"/>
    <property type="match status" value="1"/>
</dbReference>
<dbReference type="GO" id="GO:0005509">
    <property type="term" value="F:calcium ion binding"/>
    <property type="evidence" value="ECO:0007669"/>
    <property type="project" value="TreeGrafter"/>
</dbReference>
<dbReference type="Proteomes" id="UP000186817">
    <property type="component" value="Unassembled WGS sequence"/>
</dbReference>
<organism evidence="3 4">
    <name type="scientific">Symbiodinium microadriaticum</name>
    <name type="common">Dinoflagellate</name>
    <name type="synonym">Zooxanthella microadriatica</name>
    <dbReference type="NCBI Taxonomy" id="2951"/>
    <lineage>
        <taxon>Eukaryota</taxon>
        <taxon>Sar</taxon>
        <taxon>Alveolata</taxon>
        <taxon>Dinophyceae</taxon>
        <taxon>Suessiales</taxon>
        <taxon>Symbiodiniaceae</taxon>
        <taxon>Symbiodinium</taxon>
    </lineage>
</organism>
<dbReference type="GO" id="GO:0072659">
    <property type="term" value="P:protein localization to plasma membrane"/>
    <property type="evidence" value="ECO:0007669"/>
    <property type="project" value="TreeGrafter"/>
</dbReference>
<dbReference type="EMBL" id="LSRX01000452">
    <property type="protein sequence ID" value="OLP96902.1"/>
    <property type="molecule type" value="Genomic_DNA"/>
</dbReference>
<gene>
    <name evidence="3" type="primary">C2cd5</name>
    <name evidence="3" type="ORF">AK812_SmicGene20834</name>
</gene>
<dbReference type="GO" id="GO:0031340">
    <property type="term" value="P:positive regulation of vesicle fusion"/>
    <property type="evidence" value="ECO:0007669"/>
    <property type="project" value="TreeGrafter"/>
</dbReference>
<sequence length="367" mass="39924">MASVFLTPGAKADEDLLMVLDDLLVPNSAILCTVDCPPDGTDVFHEPAEGWSPARSATGAWKDTSSAVYGVRRVDLFEDLGLDRGTCVAHAGSVQITARLTHHLGKVLTEMYACMLFREMVSRGCTLCCLAALSWRIAVLEDDVIELVLTGQRLAEMSTPSEGKPWRSHGHGATSSAAAGGTGEEAADMSTRPCGQAPVGITTRDLLWHTLHLKQPSRWQGSLRAIRPRHLLVDDAAEQVADLAEGCHRHGAAHEWVADGEILEADKPVLVSALSSIPYCQVERYCGLVTVHMIKETVNVTRQFESLQVFYHQFVAEALLTAKAHVLAVGGDALLGYRINNLFLREDKRRAYAVISISGDAAKLWME</sequence>
<reference evidence="3 4" key="1">
    <citation type="submission" date="2016-02" db="EMBL/GenBank/DDBJ databases">
        <title>Genome analysis of coral dinoflagellate symbionts highlights evolutionary adaptations to a symbiotic lifestyle.</title>
        <authorList>
            <person name="Aranda M."/>
            <person name="Li Y."/>
            <person name="Liew Y.J."/>
            <person name="Baumgarten S."/>
            <person name="Simakov O."/>
            <person name="Wilson M."/>
            <person name="Piel J."/>
            <person name="Ashoor H."/>
            <person name="Bougouffa S."/>
            <person name="Bajic V.B."/>
            <person name="Ryu T."/>
            <person name="Ravasi T."/>
            <person name="Bayer T."/>
            <person name="Micklem G."/>
            <person name="Kim H."/>
            <person name="Bhak J."/>
            <person name="Lajeunesse T.C."/>
            <person name="Voolstra C.R."/>
        </authorList>
    </citation>
    <scope>NUCLEOTIDE SEQUENCE [LARGE SCALE GENOMIC DNA]</scope>
    <source>
        <strain evidence="3 4">CCMP2467</strain>
    </source>
</reference>
<keyword evidence="4" id="KW-1185">Reference proteome</keyword>
<proteinExistence type="predicted"/>
<comment type="caution">
    <text evidence="3">The sequence shown here is derived from an EMBL/GenBank/DDBJ whole genome shotgun (WGS) entry which is preliminary data.</text>
</comment>
<feature type="region of interest" description="Disordered" evidence="1">
    <location>
        <begin position="158"/>
        <end position="194"/>
    </location>
</feature>
<dbReference type="InterPro" id="IPR038983">
    <property type="entry name" value="C2CD5"/>
</dbReference>
<accession>A0A1Q9DP02</accession>